<dbReference type="HOGENOM" id="CLU_2100901_0_0_1"/>
<sequence>MQYLYTMYKNEEYWKQEDGGGAYMGQRRGGRQIAPRQLTPVAAAASPGAPMRPVPLNDTTASHSVRQDNSSVRTPQLPSTPIFNLTSPSLHLGERPHKEGFQIRQQSQQETTLSIP</sequence>
<evidence type="ECO:0000313" key="3">
    <source>
        <dbReference type="Proteomes" id="UP000026962"/>
    </source>
</evidence>
<keyword evidence="3" id="KW-1185">Reference proteome</keyword>
<feature type="region of interest" description="Disordered" evidence="1">
    <location>
        <begin position="42"/>
        <end position="116"/>
    </location>
</feature>
<reference evidence="2" key="2">
    <citation type="submission" date="2018-05" db="EMBL/GenBank/DDBJ databases">
        <title>OpunRS2 (Oryza punctata Reference Sequence Version 2).</title>
        <authorList>
            <person name="Zhang J."/>
            <person name="Kudrna D."/>
            <person name="Lee S."/>
            <person name="Talag J."/>
            <person name="Welchert J."/>
            <person name="Wing R.A."/>
        </authorList>
    </citation>
    <scope>NUCLEOTIDE SEQUENCE [LARGE SCALE GENOMIC DNA]</scope>
</reference>
<proteinExistence type="predicted"/>
<dbReference type="AlphaFoldDB" id="A0A0E0LEZ7"/>
<organism evidence="2">
    <name type="scientific">Oryza punctata</name>
    <name type="common">Red rice</name>
    <dbReference type="NCBI Taxonomy" id="4537"/>
    <lineage>
        <taxon>Eukaryota</taxon>
        <taxon>Viridiplantae</taxon>
        <taxon>Streptophyta</taxon>
        <taxon>Embryophyta</taxon>
        <taxon>Tracheophyta</taxon>
        <taxon>Spermatophyta</taxon>
        <taxon>Magnoliopsida</taxon>
        <taxon>Liliopsida</taxon>
        <taxon>Poales</taxon>
        <taxon>Poaceae</taxon>
        <taxon>BOP clade</taxon>
        <taxon>Oryzoideae</taxon>
        <taxon>Oryzeae</taxon>
        <taxon>Oryzinae</taxon>
        <taxon>Oryza</taxon>
    </lineage>
</organism>
<dbReference type="Proteomes" id="UP000026962">
    <property type="component" value="Chromosome 6"/>
</dbReference>
<feature type="compositionally biased region" description="Polar residues" evidence="1">
    <location>
        <begin position="57"/>
        <end position="89"/>
    </location>
</feature>
<dbReference type="EnsemblPlants" id="OPUNC06G23270.1">
    <property type="protein sequence ID" value="OPUNC06G23270.1"/>
    <property type="gene ID" value="OPUNC06G23270"/>
</dbReference>
<dbReference type="Gramene" id="OPUNC06G23270.1">
    <property type="protein sequence ID" value="OPUNC06G23270.1"/>
    <property type="gene ID" value="OPUNC06G23270"/>
</dbReference>
<name>A0A0E0LEZ7_ORYPU</name>
<accession>A0A0E0LEZ7</accession>
<evidence type="ECO:0000256" key="1">
    <source>
        <dbReference type="SAM" id="MobiDB-lite"/>
    </source>
</evidence>
<protein>
    <submittedName>
        <fullName evidence="2">Uncharacterized protein</fullName>
    </submittedName>
</protein>
<evidence type="ECO:0000313" key="2">
    <source>
        <dbReference type="EnsemblPlants" id="OPUNC06G23270.1"/>
    </source>
</evidence>
<feature type="compositionally biased region" description="Basic and acidic residues" evidence="1">
    <location>
        <begin position="92"/>
        <end position="101"/>
    </location>
</feature>
<reference evidence="2" key="1">
    <citation type="submission" date="2015-04" db="UniProtKB">
        <authorList>
            <consortium name="EnsemblPlants"/>
        </authorList>
    </citation>
    <scope>IDENTIFICATION</scope>
</reference>
<feature type="compositionally biased region" description="Polar residues" evidence="1">
    <location>
        <begin position="103"/>
        <end position="116"/>
    </location>
</feature>